<evidence type="ECO:0000313" key="2">
    <source>
        <dbReference type="Proteomes" id="UP001642464"/>
    </source>
</evidence>
<organism evidence="1 2">
    <name type="scientific">Durusdinium trenchii</name>
    <dbReference type="NCBI Taxonomy" id="1381693"/>
    <lineage>
        <taxon>Eukaryota</taxon>
        <taxon>Sar</taxon>
        <taxon>Alveolata</taxon>
        <taxon>Dinophyceae</taxon>
        <taxon>Suessiales</taxon>
        <taxon>Symbiodiniaceae</taxon>
        <taxon>Durusdinium</taxon>
    </lineage>
</organism>
<dbReference type="Proteomes" id="UP001642464">
    <property type="component" value="Unassembled WGS sequence"/>
</dbReference>
<sequence>MEEPLMVELGRQQKALLMQETEAEWELIFSHEHLAALEQHSELVCTFHRSSQWPITATWQRPGDEPQKYVDDGQLLRALETRVHPPACLRDRLSGVDERRSGRCLE</sequence>
<evidence type="ECO:0000313" key="1">
    <source>
        <dbReference type="EMBL" id="CAK9045380.1"/>
    </source>
</evidence>
<comment type="caution">
    <text evidence="1">The sequence shown here is derived from an EMBL/GenBank/DDBJ whole genome shotgun (WGS) entry which is preliminary data.</text>
</comment>
<proteinExistence type="predicted"/>
<gene>
    <name evidence="1" type="ORF">SCF082_LOCUS25642</name>
</gene>
<reference evidence="1 2" key="1">
    <citation type="submission" date="2024-02" db="EMBL/GenBank/DDBJ databases">
        <authorList>
            <person name="Chen Y."/>
            <person name="Shah S."/>
            <person name="Dougan E. K."/>
            <person name="Thang M."/>
            <person name="Chan C."/>
        </authorList>
    </citation>
    <scope>NUCLEOTIDE SEQUENCE [LARGE SCALE GENOMIC DNA]</scope>
</reference>
<keyword evidence="2" id="KW-1185">Reference proteome</keyword>
<accession>A0ABP0M583</accession>
<name>A0ABP0M583_9DINO</name>
<protein>
    <submittedName>
        <fullName evidence="1">Uncharacterized protein</fullName>
    </submittedName>
</protein>
<dbReference type="EMBL" id="CAXAMM010019313">
    <property type="protein sequence ID" value="CAK9045380.1"/>
    <property type="molecule type" value="Genomic_DNA"/>
</dbReference>